<gene>
    <name evidence="2" type="primary">oik16</name>
    <name evidence="1" type="ORF">GSOID_T00000344001</name>
</gene>
<dbReference type="AlphaFoldDB" id="E4WRH0"/>
<reference evidence="2" key="2">
    <citation type="submission" date="2012-03" db="EMBL/GenBank/DDBJ databases">
        <title>The evolving proteome of a complex extracellular matrix, the Oikopleura house.</title>
        <authorList>
            <person name="Hosp J."/>
            <person name="Sagane Y."/>
            <person name="Danks G."/>
            <person name="Thompson E.M."/>
        </authorList>
    </citation>
    <scope>NUCLEOTIDE SEQUENCE</scope>
</reference>
<reference evidence="1" key="1">
    <citation type="journal article" date="2010" name="Science">
        <title>Plasticity of animal genome architecture unmasked by rapid evolution of a pelagic tunicate.</title>
        <authorList>
            <person name="Denoeud F."/>
            <person name="Henriet S."/>
            <person name="Mungpakdee S."/>
            <person name="Aury J.M."/>
            <person name="Da Silva C."/>
            <person name="Brinkmann H."/>
            <person name="Mikhaleva J."/>
            <person name="Olsen L.C."/>
            <person name="Jubin C."/>
            <person name="Canestro C."/>
            <person name="Bouquet J.M."/>
            <person name="Danks G."/>
            <person name="Poulain J."/>
            <person name="Campsteijn C."/>
            <person name="Adamski M."/>
            <person name="Cross I."/>
            <person name="Yadetie F."/>
            <person name="Muffato M."/>
            <person name="Louis A."/>
            <person name="Butcher S."/>
            <person name="Tsagkogeorga G."/>
            <person name="Konrad A."/>
            <person name="Singh S."/>
            <person name="Jensen M.F."/>
            <person name="Cong E.H."/>
            <person name="Eikeseth-Otteraa H."/>
            <person name="Noel B."/>
            <person name="Anthouard V."/>
            <person name="Porcel B.M."/>
            <person name="Kachouri-Lafond R."/>
            <person name="Nishino A."/>
            <person name="Ugolini M."/>
            <person name="Chourrout P."/>
            <person name="Nishida H."/>
            <person name="Aasland R."/>
            <person name="Huzurbazar S."/>
            <person name="Westhof E."/>
            <person name="Delsuc F."/>
            <person name="Lehrach H."/>
            <person name="Reinhardt R."/>
            <person name="Weissenbach J."/>
            <person name="Roy S.W."/>
            <person name="Artiguenave F."/>
            <person name="Postlethwait J.H."/>
            <person name="Manak J.R."/>
            <person name="Thompson E.M."/>
            <person name="Jaillon O."/>
            <person name="Du Pasquier L."/>
            <person name="Boudinot P."/>
            <person name="Liberles D.A."/>
            <person name="Volff J.N."/>
            <person name="Philippe H."/>
            <person name="Lenhard B."/>
            <person name="Roest Crollius H."/>
            <person name="Wincker P."/>
            <person name="Chourrout D."/>
        </authorList>
    </citation>
    <scope>NUCLEOTIDE SEQUENCE [LARGE SCALE GENOMIC DNA]</scope>
</reference>
<proteinExistence type="predicted"/>
<evidence type="ECO:0000313" key="3">
    <source>
        <dbReference type="Proteomes" id="UP000001307"/>
    </source>
</evidence>
<evidence type="ECO:0000313" key="2">
    <source>
        <dbReference type="EMBL" id="CCG47848.1"/>
    </source>
</evidence>
<dbReference type="EMBL" id="FN653015">
    <property type="protein sequence ID" value="CBY20351.1"/>
    <property type="molecule type" value="Genomic_DNA"/>
</dbReference>
<dbReference type="InParanoid" id="E4WRH0"/>
<dbReference type="EMBL" id="HE774605">
    <property type="protein sequence ID" value="CCG47848.1"/>
    <property type="molecule type" value="Genomic_DNA"/>
</dbReference>
<accession>E4WRH0</accession>
<dbReference type="Proteomes" id="UP000001307">
    <property type="component" value="Unassembled WGS sequence"/>
</dbReference>
<dbReference type="OrthoDB" id="10404647at2759"/>
<keyword evidence="3" id="KW-1185">Reference proteome</keyword>
<organism evidence="1">
    <name type="scientific">Oikopleura dioica</name>
    <name type="common">Tunicate</name>
    <dbReference type="NCBI Taxonomy" id="34765"/>
    <lineage>
        <taxon>Eukaryota</taxon>
        <taxon>Metazoa</taxon>
        <taxon>Chordata</taxon>
        <taxon>Tunicata</taxon>
        <taxon>Appendicularia</taxon>
        <taxon>Copelata</taxon>
        <taxon>Oikopleuridae</taxon>
        <taxon>Oikopleura</taxon>
    </lineage>
</organism>
<name>E4WRH0_OIKDI</name>
<sequence>MKRNEKALFKWQMMRPMHMTNTMSTWMISSSSAASRDQYQGYLIFSRKTCKQLVLDLFKDDPNFDFHIMDLRERETTHPMPNYSAFDIAYYRNHADENKNHRSITIGFSVNKTEPDITGNLKKDAYVLTLSYPNGLPDGVTWEELYNCLNMAKPVTIPTGPNDLAEHGHDATCDYSSCVGEDVMVGF</sequence>
<protein>
    <submittedName>
        <fullName evidence="2">Oikosin 16</fullName>
    </submittedName>
</protein>
<evidence type="ECO:0000313" key="1">
    <source>
        <dbReference type="EMBL" id="CBY20351.1"/>
    </source>
</evidence>